<organism evidence="1 2">
    <name type="scientific">Cylindrodendrum hubeiense</name>
    <dbReference type="NCBI Taxonomy" id="595255"/>
    <lineage>
        <taxon>Eukaryota</taxon>
        <taxon>Fungi</taxon>
        <taxon>Dikarya</taxon>
        <taxon>Ascomycota</taxon>
        <taxon>Pezizomycotina</taxon>
        <taxon>Sordariomycetes</taxon>
        <taxon>Hypocreomycetidae</taxon>
        <taxon>Hypocreales</taxon>
        <taxon>Nectriaceae</taxon>
        <taxon>Cylindrodendrum</taxon>
    </lineage>
</organism>
<keyword evidence="2" id="KW-1185">Reference proteome</keyword>
<dbReference type="OrthoDB" id="5413269at2759"/>
<evidence type="ECO:0000313" key="2">
    <source>
        <dbReference type="Proteomes" id="UP000722485"/>
    </source>
</evidence>
<evidence type="ECO:0000313" key="1">
    <source>
        <dbReference type="EMBL" id="KAF7552104.1"/>
    </source>
</evidence>
<protein>
    <submittedName>
        <fullName evidence="1">Uncharacterized protein</fullName>
    </submittedName>
</protein>
<dbReference type="Proteomes" id="UP000722485">
    <property type="component" value="Unassembled WGS sequence"/>
</dbReference>
<proteinExistence type="predicted"/>
<accession>A0A9P5LIT3</accession>
<reference evidence="1" key="1">
    <citation type="submission" date="2020-03" db="EMBL/GenBank/DDBJ databases">
        <title>Draft Genome Sequence of Cylindrodendrum hubeiense.</title>
        <authorList>
            <person name="Buettner E."/>
            <person name="Kellner H."/>
        </authorList>
    </citation>
    <scope>NUCLEOTIDE SEQUENCE</scope>
    <source>
        <strain evidence="1">IHI 201604</strain>
    </source>
</reference>
<gene>
    <name evidence="1" type="ORF">G7Z17_g4546</name>
</gene>
<dbReference type="AlphaFoldDB" id="A0A9P5LIT3"/>
<sequence>MSIYSIKINNESGNDGSFLLFQSPPTPTSSVFKNSYKASHRISGNDSSITFQMSKDCFAIFGTEGEDGGGAVKVSTTSHRAVKLGPGGSAVALTTVDGYPMWDDKQAVGNIADTPGSFCIITDDSFSTPNPDIVPISTFVAEPSTSTTIVPSRKFFVAFGDYKPGTVVNTTILGKVLVVDFSAAAVPQITFTYNTDGTYSSDPSDDGNGVQWFCKE</sequence>
<dbReference type="EMBL" id="JAANBB010000066">
    <property type="protein sequence ID" value="KAF7552104.1"/>
    <property type="molecule type" value="Genomic_DNA"/>
</dbReference>
<name>A0A9P5LIT3_9HYPO</name>
<comment type="caution">
    <text evidence="1">The sequence shown here is derived from an EMBL/GenBank/DDBJ whole genome shotgun (WGS) entry which is preliminary data.</text>
</comment>